<reference evidence="1" key="1">
    <citation type="submission" date="2018-05" db="EMBL/GenBank/DDBJ databases">
        <authorList>
            <person name="Lanie J.A."/>
            <person name="Ng W.-L."/>
            <person name="Kazmierczak K.M."/>
            <person name="Andrzejewski T.M."/>
            <person name="Davidsen T.M."/>
            <person name="Wayne K.J."/>
            <person name="Tettelin H."/>
            <person name="Glass J.I."/>
            <person name="Rusch D."/>
            <person name="Podicherti R."/>
            <person name="Tsui H.-C.T."/>
            <person name="Winkler M.E."/>
        </authorList>
    </citation>
    <scope>NUCLEOTIDE SEQUENCE</scope>
</reference>
<gene>
    <name evidence="1" type="ORF">METZ01_LOCUS257409</name>
</gene>
<accession>A0A382IYX8</accession>
<evidence type="ECO:0000313" key="1">
    <source>
        <dbReference type="EMBL" id="SVC04555.1"/>
    </source>
</evidence>
<dbReference type="Gene3D" id="1.10.10.10">
    <property type="entry name" value="Winged helix-like DNA-binding domain superfamily/Winged helix DNA-binding domain"/>
    <property type="match status" value="1"/>
</dbReference>
<feature type="non-terminal residue" evidence="1">
    <location>
        <position position="159"/>
    </location>
</feature>
<dbReference type="AlphaFoldDB" id="A0A382IYX8"/>
<dbReference type="InterPro" id="IPR036388">
    <property type="entry name" value="WH-like_DNA-bd_sf"/>
</dbReference>
<sequence>MTATIHTQDVSASPFTLSQTDQIPFFFCAIPYHLIDSEVFPQLKGNHIKLLLVIDRYRNLKLKQRKFDHLLLSGWTIPVSQQVLADRCGVKRPTINNLVEELIGFGLLEKQLDDKSGRYRYRLTAYKVTSEEVKKMRYQHEMATEETMGAQEIKHLQQE</sequence>
<dbReference type="InterPro" id="IPR036390">
    <property type="entry name" value="WH_DNA-bd_sf"/>
</dbReference>
<organism evidence="1">
    <name type="scientific">marine metagenome</name>
    <dbReference type="NCBI Taxonomy" id="408172"/>
    <lineage>
        <taxon>unclassified sequences</taxon>
        <taxon>metagenomes</taxon>
        <taxon>ecological metagenomes</taxon>
    </lineage>
</organism>
<protein>
    <submittedName>
        <fullName evidence="1">Uncharacterized protein</fullName>
    </submittedName>
</protein>
<proteinExistence type="predicted"/>
<name>A0A382IYX8_9ZZZZ</name>
<dbReference type="EMBL" id="UINC01070418">
    <property type="protein sequence ID" value="SVC04555.1"/>
    <property type="molecule type" value="Genomic_DNA"/>
</dbReference>
<dbReference type="SUPFAM" id="SSF46785">
    <property type="entry name" value="Winged helix' DNA-binding domain"/>
    <property type="match status" value="1"/>
</dbReference>